<evidence type="ECO:0000313" key="13">
    <source>
        <dbReference type="Proteomes" id="UP000035681"/>
    </source>
</evidence>
<name>A0AAF5HX76_STRER</name>
<feature type="domain" description="SP-RING-type" evidence="10">
    <location>
        <begin position="1294"/>
        <end position="1379"/>
    </location>
</feature>
<dbReference type="GO" id="GO:0005730">
    <property type="term" value="C:nucleolus"/>
    <property type="evidence" value="ECO:0007669"/>
    <property type="project" value="TreeGrafter"/>
</dbReference>
<dbReference type="Pfam" id="PF02891">
    <property type="entry name" value="zf-MIZ"/>
    <property type="match status" value="1"/>
</dbReference>
<dbReference type="Gene3D" id="3.30.40.10">
    <property type="entry name" value="Zinc/RING finger domain, C3HC4 (zinc finger)"/>
    <property type="match status" value="1"/>
</dbReference>
<dbReference type="Pfam" id="PF00270">
    <property type="entry name" value="DEAD"/>
    <property type="match status" value="1"/>
</dbReference>
<dbReference type="GO" id="GO:0050684">
    <property type="term" value="P:regulation of mRNA processing"/>
    <property type="evidence" value="ECO:0007669"/>
    <property type="project" value="TreeGrafter"/>
</dbReference>
<dbReference type="PROSITE" id="PS51194">
    <property type="entry name" value="HELICASE_CTER"/>
    <property type="match status" value="1"/>
</dbReference>
<reference evidence="14" key="1">
    <citation type="submission" date="2024-02" db="UniProtKB">
        <authorList>
            <consortium name="WormBaseParasite"/>
        </authorList>
    </citation>
    <scope>IDENTIFICATION</scope>
</reference>
<evidence type="ECO:0000256" key="3">
    <source>
        <dbReference type="ARBA" id="ARBA00022771"/>
    </source>
</evidence>
<feature type="compositionally biased region" description="Low complexity" evidence="9">
    <location>
        <begin position="1477"/>
        <end position="1487"/>
    </location>
</feature>
<dbReference type="InterPro" id="IPR027417">
    <property type="entry name" value="P-loop_NTPase"/>
</dbReference>
<dbReference type="InterPro" id="IPR011545">
    <property type="entry name" value="DEAD/DEAH_box_helicase_dom"/>
</dbReference>
<keyword evidence="6" id="KW-0862">Zinc</keyword>
<dbReference type="PROSITE" id="PS51044">
    <property type="entry name" value="ZF_SP_RING"/>
    <property type="match status" value="1"/>
</dbReference>
<dbReference type="GO" id="GO:0043138">
    <property type="term" value="F:3'-5' DNA helicase activity"/>
    <property type="evidence" value="ECO:0007669"/>
    <property type="project" value="TreeGrafter"/>
</dbReference>
<dbReference type="InterPro" id="IPR014001">
    <property type="entry name" value="Helicase_ATP-bd"/>
</dbReference>
<keyword evidence="13" id="KW-1185">Reference proteome</keyword>
<feature type="domain" description="Helicase ATP-binding" evidence="11">
    <location>
        <begin position="243"/>
        <end position="409"/>
    </location>
</feature>
<evidence type="ECO:0000259" key="12">
    <source>
        <dbReference type="PROSITE" id="PS51194"/>
    </source>
</evidence>
<dbReference type="GO" id="GO:0045944">
    <property type="term" value="P:positive regulation of transcription by RNA polymerase II"/>
    <property type="evidence" value="ECO:0007669"/>
    <property type="project" value="TreeGrafter"/>
</dbReference>
<dbReference type="SMART" id="SM00490">
    <property type="entry name" value="HELICc"/>
    <property type="match status" value="1"/>
</dbReference>
<evidence type="ECO:0000256" key="7">
    <source>
        <dbReference type="ARBA" id="ARBA00022840"/>
    </source>
</evidence>
<evidence type="ECO:0000256" key="6">
    <source>
        <dbReference type="ARBA" id="ARBA00022833"/>
    </source>
</evidence>
<evidence type="ECO:0000256" key="8">
    <source>
        <dbReference type="PROSITE-ProRule" id="PRU00452"/>
    </source>
</evidence>
<proteinExistence type="predicted"/>
<keyword evidence="7" id="KW-0067">ATP-binding</keyword>
<dbReference type="PROSITE" id="PS00690">
    <property type="entry name" value="DEAH_ATP_HELICASE"/>
    <property type="match status" value="1"/>
</dbReference>
<evidence type="ECO:0000256" key="1">
    <source>
        <dbReference type="ARBA" id="ARBA00022723"/>
    </source>
</evidence>
<dbReference type="CDD" id="cd18791">
    <property type="entry name" value="SF2_C_RHA"/>
    <property type="match status" value="1"/>
</dbReference>
<keyword evidence="2" id="KW-0547">Nucleotide-binding</keyword>
<dbReference type="AlphaFoldDB" id="A0AAF5HX76"/>
<evidence type="ECO:0000259" key="11">
    <source>
        <dbReference type="PROSITE" id="PS51192"/>
    </source>
</evidence>
<dbReference type="Gene3D" id="1.20.120.1080">
    <property type="match status" value="1"/>
</dbReference>
<keyword evidence="4" id="KW-0378">Hydrolase</keyword>
<dbReference type="Proteomes" id="UP000035681">
    <property type="component" value="Unplaced"/>
</dbReference>
<dbReference type="InterPro" id="IPR002464">
    <property type="entry name" value="DNA/RNA_helicase_DEAH_CS"/>
</dbReference>
<dbReference type="SMART" id="SM00487">
    <property type="entry name" value="DEXDc"/>
    <property type="match status" value="1"/>
</dbReference>
<dbReference type="GO" id="GO:0003724">
    <property type="term" value="F:RNA helicase activity"/>
    <property type="evidence" value="ECO:0007669"/>
    <property type="project" value="TreeGrafter"/>
</dbReference>
<keyword evidence="5" id="KW-0347">Helicase</keyword>
<keyword evidence="3 8" id="KW-0863">Zinc-finger</keyword>
<dbReference type="SUPFAM" id="SSF52540">
    <property type="entry name" value="P-loop containing nucleoside triphosphate hydrolases"/>
    <property type="match status" value="1"/>
</dbReference>
<accession>A0AAF5HX76</accession>
<dbReference type="WBParaSite" id="TCONS_00000069.p1">
    <property type="protein sequence ID" value="TCONS_00000069.p1"/>
    <property type="gene ID" value="XLOC_000070"/>
</dbReference>
<organism evidence="13 14">
    <name type="scientific">Strongyloides stercoralis</name>
    <name type="common">Threadworm</name>
    <dbReference type="NCBI Taxonomy" id="6248"/>
    <lineage>
        <taxon>Eukaryota</taxon>
        <taxon>Metazoa</taxon>
        <taxon>Ecdysozoa</taxon>
        <taxon>Nematoda</taxon>
        <taxon>Chromadorea</taxon>
        <taxon>Rhabditida</taxon>
        <taxon>Tylenchina</taxon>
        <taxon>Panagrolaimomorpha</taxon>
        <taxon>Strongyloidoidea</taxon>
        <taxon>Strongyloididae</taxon>
        <taxon>Strongyloides</taxon>
    </lineage>
</organism>
<dbReference type="InterPro" id="IPR013083">
    <property type="entry name" value="Znf_RING/FYVE/PHD"/>
</dbReference>
<dbReference type="PROSITE" id="PS51192">
    <property type="entry name" value="HELICASE_ATP_BIND_1"/>
    <property type="match status" value="1"/>
</dbReference>
<feature type="region of interest" description="Disordered" evidence="9">
    <location>
        <begin position="1463"/>
        <end position="1487"/>
    </location>
</feature>
<dbReference type="GO" id="GO:1990904">
    <property type="term" value="C:ribonucleoprotein complex"/>
    <property type="evidence" value="ECO:0007669"/>
    <property type="project" value="TreeGrafter"/>
</dbReference>
<evidence type="ECO:0000256" key="9">
    <source>
        <dbReference type="SAM" id="MobiDB-lite"/>
    </source>
</evidence>
<evidence type="ECO:0008006" key="15">
    <source>
        <dbReference type="Google" id="ProtNLM"/>
    </source>
</evidence>
<evidence type="ECO:0000256" key="5">
    <source>
        <dbReference type="ARBA" id="ARBA00022806"/>
    </source>
</evidence>
<keyword evidence="1" id="KW-0479">Metal-binding</keyword>
<dbReference type="GO" id="GO:0016887">
    <property type="term" value="F:ATP hydrolysis activity"/>
    <property type="evidence" value="ECO:0007669"/>
    <property type="project" value="TreeGrafter"/>
</dbReference>
<dbReference type="InterPro" id="IPR011709">
    <property type="entry name" value="DEAD-box_helicase_OB_fold"/>
</dbReference>
<dbReference type="Pfam" id="PF00271">
    <property type="entry name" value="Helicase_C"/>
    <property type="match status" value="1"/>
</dbReference>
<dbReference type="InterPro" id="IPR001650">
    <property type="entry name" value="Helicase_C-like"/>
</dbReference>
<evidence type="ECO:0000256" key="2">
    <source>
        <dbReference type="ARBA" id="ARBA00022741"/>
    </source>
</evidence>
<sequence length="1617" mass="186402">MKTLKFCDVKINEQNSISILNFILSKEGLPPAVFNYDIISNKNQQKFRSSIQITLPSNGKTYFFQTINTSKKAGSTKCALNILHQMANDGKYIKNESTFNKNDKRNFPSKSTIKVYDDPELFRDLKAFYNFLNIKFPDFENNPNEPIIISAPSISKLNRNIKNELCPYEKNYKSNIANLWFPPQANYNCWLGCFMSNDDKWWNKNISEISKELFQIESKKNTNLKMEEDRQKLHIFEKRSQIIEASECHQVLLIKSNTGSGKSTQVPQILLNRYILTDRGGEFNCIITQPRRLSAINLAKRVAKERGEYLGNSVGYYVRFDKVEPRPFGSIVFGTIGAILKKFSHGFKGISHIIVDEVHERSLETDFLLIILKMIIQKYKELRIILMSATIDTKQFEEYFEDIKVIEFTVKSYEVEEIYLDEFIQQYNYIPSDVDIPFYFDMNRNMWSFNNILSGTNTSLIAKYIAKQIEMNKKFPYDIIIKMIKECARNIFNNKNDGSILVFVPGWVEISTCIRMLEDVKESYMYWVLPLHSNLSDEEQNYVFHPPPNGKIKIVISTNIAESSITINDILYVIDSCKRKVQTQCLNITTLTSNIEWASRYSTEQRKGRAGRTRRGHCYRLITKECWNSLSEQNEPEIKTFPLQSIILDIKSLGLGDSKKFLSYGMEKIDDKNIFDSEDYLMQLSALDKNCNLTYIGKVIQSLPFTPDVGKCIITALLFDVVDSISIISGICGSSRTLFKHDCKPEELLDFISYFCGDYPSDHLLPLLILKKNILSEEGNNNISNVHKYVKTKSLQYIEKVKNQLLNILMKQFKNYSFVDYRLIESKISCPPIHVIISLLVNSLYPNIAYQIGKKNYVDMDQTTLNIDRYSTLSLNIDNHNKKSPFILYGQKILDKNIVIKECTSISPLQILLFGSSKAIYNGERHVILDDCYLFIINPKFAQMVLHLKIIINNLLYSYCANKKLNDKEKAVKYFIRNLIERITTMAHSVDDKYFEKVKLENPTKVNFKGIGGATSCDFNKNDLIQCLKKISYSTEGEKYELQNRLWFVLNSQEECEKGKQAILERGIIFGYCSRSEVISFGNLPLSLALPKTSYLEVDGNCDFGGSLKHNQLKKFFFYKNVMNLTKWRTIGPIVHTRPVIIRFSLPKVYRTNCYDSRQGSIMFLRSCKVIQLNTGKEAIECYPISMRLCVNRIDVTEILPREIFYNTSDIPGRLAVPTILDKALQRHPRIFSESDYVEISIRFDPERNKNETFSFAVFHSSTRTVKEICDEVCKRERVTIKEFEEFFNKFISASSDVITESIKISLRSAITYRTIRIPFRGRNCEHITPDDLEDYLELNKDNEKWLCKICGRTCTPDDIMIDQFYVDILKKYPTVDEINFFSGLGYEVISCNRILAKNNCPSTKSNDDNTIVIDSDDENNQVAWRRMDSDGFSDDWSFRSSASGTEDIECIVIDDDTEIEPPKKRKRVVTREGPTSSNNHSSMNSESKCFHVQDISQGSNTVTNNNYLNTTINPGISIIRSISEKSDFSFLTDKSLPSTSIGVLKEHILNGCHVFNELLREGIGRNATEVKPSQIINFKKPKYLSDNLWNVLNAIPLASLFYNESFATNPRSDSNI</sequence>
<evidence type="ECO:0000256" key="4">
    <source>
        <dbReference type="ARBA" id="ARBA00022801"/>
    </source>
</evidence>
<evidence type="ECO:0000313" key="14">
    <source>
        <dbReference type="WBParaSite" id="TCONS_00000069.p1"/>
    </source>
</evidence>
<dbReference type="PANTHER" id="PTHR18934">
    <property type="entry name" value="ATP-DEPENDENT RNA HELICASE"/>
    <property type="match status" value="1"/>
</dbReference>
<dbReference type="Pfam" id="PF07717">
    <property type="entry name" value="OB_NTP_bind"/>
    <property type="match status" value="1"/>
</dbReference>
<dbReference type="PANTHER" id="PTHR18934:SF119">
    <property type="entry name" value="ATP-DEPENDENT RNA HELICASE A"/>
    <property type="match status" value="1"/>
</dbReference>
<dbReference type="InterPro" id="IPR004181">
    <property type="entry name" value="Znf_MIZ"/>
</dbReference>
<evidence type="ECO:0000259" key="10">
    <source>
        <dbReference type="PROSITE" id="PS51044"/>
    </source>
</evidence>
<protein>
    <recommendedName>
        <fullName evidence="15">RNA helicase</fullName>
    </recommendedName>
</protein>
<feature type="domain" description="Helicase C-terminal" evidence="12">
    <location>
        <begin position="479"/>
        <end position="654"/>
    </location>
</feature>
<dbReference type="Gene3D" id="3.30.160.20">
    <property type="match status" value="1"/>
</dbReference>
<dbReference type="GO" id="GO:0005524">
    <property type="term" value="F:ATP binding"/>
    <property type="evidence" value="ECO:0007669"/>
    <property type="project" value="UniProtKB-KW"/>
</dbReference>
<dbReference type="GO" id="GO:0008270">
    <property type="term" value="F:zinc ion binding"/>
    <property type="evidence" value="ECO:0007669"/>
    <property type="project" value="UniProtKB-KW"/>
</dbReference>
<dbReference type="GO" id="GO:0003723">
    <property type="term" value="F:RNA binding"/>
    <property type="evidence" value="ECO:0007669"/>
    <property type="project" value="TreeGrafter"/>
</dbReference>
<dbReference type="Gene3D" id="3.40.50.300">
    <property type="entry name" value="P-loop containing nucleotide triphosphate hydrolases"/>
    <property type="match status" value="2"/>
</dbReference>